<gene>
    <name evidence="1" type="ORF">MRB53_003610</name>
</gene>
<keyword evidence="2" id="KW-1185">Reference proteome</keyword>
<sequence>MAVNLTKDAIALVSNGEADLKPVLQVADIRLVNTVQNSAERYRMLLSDGSHTQQAMLATQMNHVIKSGKLQKGSIVQLTEFICNLIQSRKIIIIINLEVIVERCDPIGEPNQYVDGATSGLTAPQGRASLPAQSSSMGQPGAAAVHAQTYGGSLASGHVTGQNVTGASPLNQRAESGAIPHSYGTSYAGGPVSGRGVTTGATLHPKAEPDVRLPGASGSYNNPPQYASNHNQTSSIPGIPGGPRPLSNTYGRPVQSNYQQPPPMYLNRGPIAKNEAPARIIPIAALNPYQNRWTIKARVTGKGELRRYNNPRGEGKVFSFDLLDSDGGEIRVTCFNAVADQFYDNIEIRKVYLISKGSLKPAQKNFNHLNNEYEIFLETTSVIQPCLEEDNSIPKQQFNFRTIGDIEGMESNSMVDVIGIVSSINPSSTVMRKNGTETLKRTLHLKDMSGRSVELTLWGTFCNAEGEQLQGMCDSGLLPVLAVKAGRVNDFSGKTLGTISGSQLFIDPDFPEALRLKEWFNRDGKNTATISISRDTSTLGRNEIRKTVSQIKDEGLGKSEKPDWIIVKATVSFIKVDNFCYTACPLIVGDRQCNKKVSNNGDGTWRCERCDRTFPECDYRYLLQMQIQDHTGLTWVTSFQECGEEIMGISAKDLYLMKYEEQDDTKFGEVIRCVLFTQYIFKLKVKEETFSDEQRVKTTVVKAEKVNFSSESKFLLSLIDRLQVQDASLIPGRSAAHMVSDSGVAAAGFGNRQGSYPANNSVGTSTSERYAMASVNHVEHSTAYPVELFPERFPQTNMCKGIHFLGRTTKFGFLSFWLGTLTQGIQLQKKMKNKDLKPAAYHDKSSRKIPIALLFTLLCGFSFYLGGLFCSDKNKLLINGITRAAHSPKEASLVSLQAKPVVFPECSSDYQDYTPCTDPKRWKKYGSHRLTFMERHCPPIFERKECLVPQPKGYKTPIKWPKSKDECWYRNVPYDWINNKKSNQNWLRKEGEKFLFPGGGTMFPRGVGAYVDLMLDLIPGMKDGTVRTAIDTGCGVASWGGDLLDRGILTVSLAPRDNHEAQVQFALERGIPAILGIISTQRLPFPSSSFDMAHCSRCLIPWTEFGGIYLLEIHRILRPGGFWVLSGPPVNYKNRWRGWNTTVEEQKSDYNKLQKLLSSMCFKLYNKKDDISVWKKSSDNSCYDKLFIPDAYPPKCDDSTEPDAAWYTPLRSCIVTPSKEFKKLNLESTPKWPDRLHIAPERISTISGGSAIAFKHDDSKWKVRVKHYKTLLPALGTDKIRNVMDMNTEYGGFAAALIDDPIWVMNVVSSYGTNSLSVVYDRGLIGTYHDWCEAFSTYPRTYDLLHLDGLFTAESHRCDMKYVLLEMDRILRPNGYVIIRESNYFLNSISMIAKGMRWGCQKQNTEYTMEKEKILICQKKLWSPSNRSL</sequence>
<evidence type="ECO:0000313" key="1">
    <source>
        <dbReference type="EMBL" id="KAJ8650587.1"/>
    </source>
</evidence>
<organism evidence="1 2">
    <name type="scientific">Persea americana</name>
    <name type="common">Avocado</name>
    <dbReference type="NCBI Taxonomy" id="3435"/>
    <lineage>
        <taxon>Eukaryota</taxon>
        <taxon>Viridiplantae</taxon>
        <taxon>Streptophyta</taxon>
        <taxon>Embryophyta</taxon>
        <taxon>Tracheophyta</taxon>
        <taxon>Spermatophyta</taxon>
        <taxon>Magnoliopsida</taxon>
        <taxon>Magnoliidae</taxon>
        <taxon>Laurales</taxon>
        <taxon>Lauraceae</taxon>
        <taxon>Persea</taxon>
    </lineage>
</organism>
<proteinExistence type="predicted"/>
<accession>A0ACC2MXU4</accession>
<evidence type="ECO:0000313" key="2">
    <source>
        <dbReference type="Proteomes" id="UP001234297"/>
    </source>
</evidence>
<protein>
    <submittedName>
        <fullName evidence="1">Uncharacterized protein</fullName>
    </submittedName>
</protein>
<reference evidence="1 2" key="1">
    <citation type="journal article" date="2022" name="Hortic Res">
        <title>A haplotype resolved chromosomal level avocado genome allows analysis of novel avocado genes.</title>
        <authorList>
            <person name="Nath O."/>
            <person name="Fletcher S.J."/>
            <person name="Hayward A."/>
            <person name="Shaw L.M."/>
            <person name="Masouleh A.K."/>
            <person name="Furtado A."/>
            <person name="Henry R.J."/>
            <person name="Mitter N."/>
        </authorList>
    </citation>
    <scope>NUCLEOTIDE SEQUENCE [LARGE SCALE GENOMIC DNA]</scope>
    <source>
        <strain evidence="2">cv. Hass</strain>
    </source>
</reference>
<comment type="caution">
    <text evidence="1">The sequence shown here is derived from an EMBL/GenBank/DDBJ whole genome shotgun (WGS) entry which is preliminary data.</text>
</comment>
<dbReference type="Proteomes" id="UP001234297">
    <property type="component" value="Chromosome 1"/>
</dbReference>
<dbReference type="EMBL" id="CM056809">
    <property type="protein sequence ID" value="KAJ8650587.1"/>
    <property type="molecule type" value="Genomic_DNA"/>
</dbReference>
<name>A0ACC2MXU4_PERAE</name>